<feature type="domain" description="Reverse transcriptase" evidence="14">
    <location>
        <begin position="202"/>
        <end position="382"/>
    </location>
</feature>
<dbReference type="InterPro" id="IPR012337">
    <property type="entry name" value="RNaseH-like_sf"/>
</dbReference>
<keyword evidence="9" id="KW-0229">DNA integration</keyword>
<keyword evidence="5" id="KW-0255">Endonuclease</keyword>
<dbReference type="GeneID" id="111101920"/>
<keyword evidence="1" id="KW-0645">Protease</keyword>
<dbReference type="GO" id="GO:0004519">
    <property type="term" value="F:endonuclease activity"/>
    <property type="evidence" value="ECO:0007669"/>
    <property type="project" value="UniProtKB-KW"/>
</dbReference>
<evidence type="ECO:0000313" key="17">
    <source>
        <dbReference type="RefSeq" id="XP_022290282.1"/>
    </source>
</evidence>
<feature type="compositionally biased region" description="Polar residues" evidence="13">
    <location>
        <begin position="2346"/>
        <end position="2373"/>
    </location>
</feature>
<dbReference type="InterPro" id="IPR043502">
    <property type="entry name" value="DNA/RNA_pol_sf"/>
</dbReference>
<accession>A0A8B8AFL6</accession>
<dbReference type="Pfam" id="PF00665">
    <property type="entry name" value="rve"/>
    <property type="match status" value="2"/>
</dbReference>
<dbReference type="Pfam" id="PF17919">
    <property type="entry name" value="RT_RNaseH_2"/>
    <property type="match status" value="2"/>
</dbReference>
<name>A0A8B8AFL6_CRAVI</name>
<dbReference type="InterPro" id="IPR043128">
    <property type="entry name" value="Rev_trsase/Diguanyl_cyclase"/>
</dbReference>
<dbReference type="GO" id="GO:0004190">
    <property type="term" value="F:aspartic-type endopeptidase activity"/>
    <property type="evidence" value="ECO:0007669"/>
    <property type="project" value="InterPro"/>
</dbReference>
<dbReference type="PROSITE" id="PS50878">
    <property type="entry name" value="RT_POL"/>
    <property type="match status" value="2"/>
</dbReference>
<dbReference type="Gene3D" id="2.40.70.10">
    <property type="entry name" value="Acid Proteases"/>
    <property type="match status" value="1"/>
</dbReference>
<keyword evidence="6" id="KW-0378">Hydrolase</keyword>
<keyword evidence="10" id="KW-0695">RNA-directed DNA polymerase</keyword>
<evidence type="ECO:0000256" key="1">
    <source>
        <dbReference type="ARBA" id="ARBA00022670"/>
    </source>
</evidence>
<feature type="domain" description="Integrase catalytic" evidence="15">
    <location>
        <begin position="1972"/>
        <end position="2130"/>
    </location>
</feature>
<dbReference type="InterPro" id="IPR001584">
    <property type="entry name" value="Integrase_cat-core"/>
</dbReference>
<feature type="domain" description="Reverse transcriptase" evidence="14">
    <location>
        <begin position="1372"/>
        <end position="1552"/>
    </location>
</feature>
<evidence type="ECO:0000256" key="5">
    <source>
        <dbReference type="ARBA" id="ARBA00022759"/>
    </source>
</evidence>
<keyword evidence="4" id="KW-0540">Nuclease</keyword>
<evidence type="ECO:0000256" key="6">
    <source>
        <dbReference type="ARBA" id="ARBA00022801"/>
    </source>
</evidence>
<feature type="compositionally biased region" description="Polar residues" evidence="13">
    <location>
        <begin position="2304"/>
        <end position="2322"/>
    </location>
</feature>
<proteinExistence type="predicted"/>
<keyword evidence="11" id="KW-0511">Multifunctional enzyme</keyword>
<evidence type="ECO:0000256" key="9">
    <source>
        <dbReference type="ARBA" id="ARBA00022908"/>
    </source>
</evidence>
<keyword evidence="2" id="KW-0808">Transferase</keyword>
<dbReference type="Gene3D" id="3.30.70.270">
    <property type="match status" value="4"/>
</dbReference>
<dbReference type="GO" id="GO:0003964">
    <property type="term" value="F:RNA-directed DNA polymerase activity"/>
    <property type="evidence" value="ECO:0007669"/>
    <property type="project" value="UniProtKB-KW"/>
</dbReference>
<dbReference type="InterPro" id="IPR001969">
    <property type="entry name" value="Aspartic_peptidase_AS"/>
</dbReference>
<dbReference type="Proteomes" id="UP000694844">
    <property type="component" value="Chromosome 6"/>
</dbReference>
<dbReference type="PANTHER" id="PTHR37984">
    <property type="entry name" value="PROTEIN CBG26694"/>
    <property type="match status" value="1"/>
</dbReference>
<dbReference type="OrthoDB" id="6151782at2759"/>
<dbReference type="InterPro" id="IPR050951">
    <property type="entry name" value="Retrovirus_Pol_polyprotein"/>
</dbReference>
<feature type="coiled-coil region" evidence="12">
    <location>
        <begin position="881"/>
        <end position="933"/>
    </location>
</feature>
<gene>
    <name evidence="17" type="primary">LOC111101920</name>
</gene>
<evidence type="ECO:0000256" key="4">
    <source>
        <dbReference type="ARBA" id="ARBA00022722"/>
    </source>
</evidence>
<evidence type="ECO:0000256" key="8">
    <source>
        <dbReference type="ARBA" id="ARBA00022884"/>
    </source>
</evidence>
<keyword evidence="3" id="KW-0548">Nucleotidyltransferase</keyword>
<dbReference type="FunFam" id="3.30.70.270:FF:000062">
    <property type="entry name" value="Uncharacterized protein"/>
    <property type="match status" value="2"/>
</dbReference>
<dbReference type="InterPro" id="IPR021109">
    <property type="entry name" value="Peptidase_aspartic_dom_sf"/>
</dbReference>
<feature type="compositionally biased region" description="Basic and acidic residues" evidence="13">
    <location>
        <begin position="2289"/>
        <end position="2303"/>
    </location>
</feature>
<dbReference type="CDD" id="cd09274">
    <property type="entry name" value="RNase_HI_RT_Ty3"/>
    <property type="match status" value="2"/>
</dbReference>
<evidence type="ECO:0000313" key="16">
    <source>
        <dbReference type="Proteomes" id="UP000694844"/>
    </source>
</evidence>
<evidence type="ECO:0000256" key="7">
    <source>
        <dbReference type="ARBA" id="ARBA00022842"/>
    </source>
</evidence>
<dbReference type="FunFam" id="3.10.20.370:FF:000001">
    <property type="entry name" value="Retrovirus-related Pol polyprotein from transposon 17.6-like protein"/>
    <property type="match status" value="2"/>
</dbReference>
<feature type="domain" description="Integrase catalytic" evidence="15">
    <location>
        <begin position="801"/>
        <end position="965"/>
    </location>
</feature>
<dbReference type="GO" id="GO:0015074">
    <property type="term" value="P:DNA integration"/>
    <property type="evidence" value="ECO:0007669"/>
    <property type="project" value="UniProtKB-KW"/>
</dbReference>
<organism evidence="16 17">
    <name type="scientific">Crassostrea virginica</name>
    <name type="common">Eastern oyster</name>
    <dbReference type="NCBI Taxonomy" id="6565"/>
    <lineage>
        <taxon>Eukaryota</taxon>
        <taxon>Metazoa</taxon>
        <taxon>Spiralia</taxon>
        <taxon>Lophotrochozoa</taxon>
        <taxon>Mollusca</taxon>
        <taxon>Bivalvia</taxon>
        <taxon>Autobranchia</taxon>
        <taxon>Pteriomorphia</taxon>
        <taxon>Ostreida</taxon>
        <taxon>Ostreoidea</taxon>
        <taxon>Ostreidae</taxon>
        <taxon>Crassostrea</taxon>
    </lineage>
</organism>
<keyword evidence="8" id="KW-0694">RNA-binding</keyword>
<evidence type="ECO:0000256" key="3">
    <source>
        <dbReference type="ARBA" id="ARBA00022695"/>
    </source>
</evidence>
<dbReference type="KEGG" id="cvn:111101920"/>
<reference evidence="17" key="1">
    <citation type="submission" date="2025-08" db="UniProtKB">
        <authorList>
            <consortium name="RefSeq"/>
        </authorList>
    </citation>
    <scope>IDENTIFICATION</scope>
    <source>
        <tissue evidence="17">Whole sample</tissue>
    </source>
</reference>
<dbReference type="InterPro" id="IPR041588">
    <property type="entry name" value="Integrase_H2C2"/>
</dbReference>
<dbReference type="InterPro" id="IPR036397">
    <property type="entry name" value="RNaseH_sf"/>
</dbReference>
<evidence type="ECO:0000256" key="11">
    <source>
        <dbReference type="ARBA" id="ARBA00023268"/>
    </source>
</evidence>
<dbReference type="CDD" id="cd01647">
    <property type="entry name" value="RT_LTR"/>
    <property type="match status" value="2"/>
</dbReference>
<dbReference type="PROSITE" id="PS00141">
    <property type="entry name" value="ASP_PROTEASE"/>
    <property type="match status" value="1"/>
</dbReference>
<evidence type="ECO:0000259" key="14">
    <source>
        <dbReference type="PROSITE" id="PS50878"/>
    </source>
</evidence>
<sequence length="2409" mass="273653">MKAVLCTTRQDSKRKYSALVQAVQGDQGTLPRNIMVIDTYADVECGNIPLRVVNIGDDDVWLNPKTRIGVLHQADVEYASEPNCQADIKVSNQEIQVHIEKIQSEMQADPKYSGVVSTKASVKIHGTDVDIGRILTEEQKQRLVSVLEKHQDVFSKNADDLGFTDTVQHKILTTDDVPVKLPHRRIPPNQIEEVKLHIKKLLQQGVIRPSTSPYGAAVVLVRKKDNTLRLCVDYRQLNLKTIKDAFPIPRIEEALDALHGASYFSTLDLAQGFYQVKMDEQDRQKTAFRVGPLGLYEFIRMPFGLCNSPSTFQRLMEACLGDKNFEILLLYLDDILVFSKSFEEHLQRLEIVFNRLRSHGLKIKPSKCQFFHKEVKYLGHIVSGEGVKVDPDKIAVIKDWKTPESEKELRSFLGLAGYYRKFIKGFSQIASPLHATLSKQENKNTGKKISTKQIPFKRKWNSKCSIAFENLKSCLMSTPILGFPDFRSPFILETDASFDGFGAVLSQQQESGKVVIAYASRSLRPGEKNMSNYSSLKLELLALKWAITEKFRDYLLGSKFAVYTDNNPLSYFKTSKLAANELRWASELAQFDFSIKYRSGKLNRNADSLSRMYQNCNSEEILAEATKSISLKEVVVSSQDVAVDKEGTTPTASAPTFPEYTIQDLRKLQLEDPNLERVFYWLEIGHKPTLRQMSKEKGEVRKILKYHLLQLKDGVLYLTSKGLDGEFLQMVLPESLRSQVLESLHDCSGHQGRERTLALVKRRCYWPGMQGDVIKWIEKCERCMIAKSPMPSIRPTLGNLLAKHPLDILAMDFTLLEKSSDGFENVLVLTDVFTKFTLAIPTKNQKASTVAKQLVYNWFYKFGIPNRLHSDQGRNFESEVVKDKMSTKEEIEEQLNIEKEKSEQLERELQRMHARLKDTQNELEERANEMTNKTEFRANKTVYVAREKKIAKLNGRPVRENDPDVSEWLEDVSFKLEASVAESRPADNTVCKDSFDQNIVDRAVGQCPTITVQIEGKPITCLIDTGSQVSTITETYFQNLLKAEPKLIDVTKWMKVSGANHLPIPYIGYIEVEIGTSHCSVPNVGILVVKDPTDQYGKDRKLRVPGVLGSNFFRILKEHLGQDSVANTDGNDQILNTLSVFEMRTSNVGSRSLSFVKVAGQTPIQIPARSMKAVLCTTRQDSKRKYSALVQAVQGDQGTLPRNIMVIDTYADVECGNIPLRVVNIGDDDVWLNPKTRIGVLHQADVEYASEPNCQADIKVSNQEIQVHIEKIQSEMQADPKYSGVVSTKASVKIHGTDVDIGRILTEEQKQRLVSVLEKHQDVFSKNADDLGFTDTVQHKILTTDDVPVKLPHRRIPPNQIEEVKLHIKKLLQQGVIRPSTSPYGAAVVLVRKKDNTLRLCVDYRQLNLKTIKDAFPIPRIEEALDALHGASYFSTLDLAQGFYQVKMDEQDRQKTAFRVGPLGLYEFIRMPFGLCNSPSTFQRLMEACLGDKNFEILLLYLDDILVFSKSFEEHLQRLEIVFNRLRSHGLKIKPSKCQFFHKEVKYLGHIVSGEGVKVDPDKIAVIKDWKTPESEKELRSFLGLAGYYRKFIKGFSQIASPLHATLSKQENKNTGKKISTKQIPFKRKWNSKCSIAFENLKSCLMSTPILGFPDFRSPFILETDASFDGLGAVLSQQQESGKVVIAYASRSLRPGEKNMSNYSSLKLELLALKWAITEKFRDYLLGSKFAVYTDNNPLSYFKTSKLAANELRWASELAQFDFSIKYRSGKLNRNADSLSRMYQNCNSEEILAEATKSISLKEVVVSSQDVAVDKEGTTPTASAPTFPEYTIQDLRKLQLEDPNLERVFYWLEIGHKPTLRQMSKEKGEVRKILRKYHLLQLKDGVLYLTSKGLDGEFLQMVLPESLRSQVLESLHDCSGHQGRERTLALVKRRCYWPGMQGDVIKWIEKCERCMIAKSPMPSIRPTLGNLLAKHPLDILAMDFTLLEKSSDGFENVLVLTDVFTKFTLAIPTKNQKASTVAKQLVYNWFYKFGIPNRLHSDQGRNFESEVVKELCKLYNIRKSRCTPYHPEGNSQCERFNRTMHDRLRTLDPEKKKKWTLYLPEIVYVYNATPHATTGISPYYLLYGREPRLPVDHLLGVDFDDFENSDDWVTEHRKRLRAAWILAESNSEKSAEKRREVHDKKSTSCAIDIGTKVLIRNHVQGRNKMQDVWKPEPYIIIEKLQDNVYKVRSLDNYGETKVLHRKEILDMKESFQDDDSLSSESGSDTEEDIFVVRESRNVPDVSTCEDDKNRYVQNSDERNTASVADNISNSTGENVSNKTNETNPTETDNENVLRRSKRSTAGKHSNPFNLPRSVLSNSTSADTNGPNTDFQEFGNAMAALGASLSASLGQSFADYLQIKNRNTDT</sequence>
<dbReference type="Gene3D" id="3.10.10.10">
    <property type="entry name" value="HIV Type 1 Reverse Transcriptase, subunit A, domain 1"/>
    <property type="match status" value="2"/>
</dbReference>
<dbReference type="Pfam" id="PF00078">
    <property type="entry name" value="RVT_1"/>
    <property type="match status" value="2"/>
</dbReference>
<keyword evidence="12" id="KW-0175">Coiled coil</keyword>
<feature type="region of interest" description="Disordered" evidence="13">
    <location>
        <begin position="2283"/>
        <end position="2373"/>
    </location>
</feature>
<dbReference type="GO" id="GO:0003723">
    <property type="term" value="F:RNA binding"/>
    <property type="evidence" value="ECO:0007669"/>
    <property type="project" value="UniProtKB-KW"/>
</dbReference>
<dbReference type="GO" id="GO:0006508">
    <property type="term" value="P:proteolysis"/>
    <property type="evidence" value="ECO:0007669"/>
    <property type="project" value="UniProtKB-KW"/>
</dbReference>
<dbReference type="SUPFAM" id="SSF56672">
    <property type="entry name" value="DNA/RNA polymerases"/>
    <property type="match status" value="2"/>
</dbReference>
<evidence type="ECO:0000256" key="12">
    <source>
        <dbReference type="SAM" id="Coils"/>
    </source>
</evidence>
<protein>
    <submittedName>
        <fullName evidence="17">LOW QUALITY PROTEIN: uncharacterized protein LOC111101920</fullName>
    </submittedName>
</protein>
<dbReference type="Pfam" id="PF17921">
    <property type="entry name" value="Integrase_H2C2"/>
    <property type="match status" value="2"/>
</dbReference>
<dbReference type="InterPro" id="IPR041577">
    <property type="entry name" value="RT_RNaseH_2"/>
</dbReference>
<dbReference type="RefSeq" id="XP_022290282.1">
    <property type="nucleotide sequence ID" value="XM_022434574.1"/>
</dbReference>
<dbReference type="FunFam" id="1.10.340.70:FF:000001">
    <property type="entry name" value="Retrovirus-related Pol polyprotein from transposon gypsy-like Protein"/>
    <property type="match status" value="2"/>
</dbReference>
<dbReference type="FunFam" id="3.10.10.10:FF:000007">
    <property type="entry name" value="Retrovirus-related Pol polyprotein from transposon 17.6-like Protein"/>
    <property type="match status" value="2"/>
</dbReference>
<evidence type="ECO:0000256" key="10">
    <source>
        <dbReference type="ARBA" id="ARBA00022918"/>
    </source>
</evidence>
<evidence type="ECO:0000256" key="13">
    <source>
        <dbReference type="SAM" id="MobiDB-lite"/>
    </source>
</evidence>
<dbReference type="SUPFAM" id="SSF50630">
    <property type="entry name" value="Acid proteases"/>
    <property type="match status" value="1"/>
</dbReference>
<dbReference type="SUPFAM" id="SSF53098">
    <property type="entry name" value="Ribonuclease H-like"/>
    <property type="match status" value="2"/>
</dbReference>
<dbReference type="Gene3D" id="3.30.420.10">
    <property type="entry name" value="Ribonuclease H-like superfamily/Ribonuclease H"/>
    <property type="match status" value="2"/>
</dbReference>
<evidence type="ECO:0000256" key="2">
    <source>
        <dbReference type="ARBA" id="ARBA00022679"/>
    </source>
</evidence>
<dbReference type="Gene3D" id="3.10.20.370">
    <property type="match status" value="2"/>
</dbReference>
<dbReference type="Gene3D" id="1.10.340.70">
    <property type="match status" value="2"/>
</dbReference>
<evidence type="ECO:0000259" key="15">
    <source>
        <dbReference type="PROSITE" id="PS50994"/>
    </source>
</evidence>
<dbReference type="FunFam" id="3.30.420.10:FF:000032">
    <property type="entry name" value="Retrovirus-related Pol polyprotein from transposon 297-like Protein"/>
    <property type="match status" value="2"/>
</dbReference>
<keyword evidence="16" id="KW-1185">Reference proteome</keyword>
<dbReference type="InterPro" id="IPR000477">
    <property type="entry name" value="RT_dom"/>
</dbReference>
<dbReference type="PANTHER" id="PTHR37984:SF5">
    <property type="entry name" value="PROTEIN NYNRIN-LIKE"/>
    <property type="match status" value="1"/>
</dbReference>
<dbReference type="PROSITE" id="PS50994">
    <property type="entry name" value="INTEGRASE"/>
    <property type="match status" value="2"/>
</dbReference>
<keyword evidence="7" id="KW-0460">Magnesium</keyword>